<keyword evidence="6" id="KW-1185">Reference proteome</keyword>
<dbReference type="GO" id="GO:0042813">
    <property type="term" value="F:Wnt receptor activity"/>
    <property type="evidence" value="ECO:0007669"/>
    <property type="project" value="TreeGrafter"/>
</dbReference>
<keyword evidence="2 3" id="KW-1015">Disulfide bond</keyword>
<sequence length="149" mass="16644">MATMLPVSNLLLSVLLILLTVFEVESTCQPVTIPMCLDARLGNQLGYNTTTLPNFLNHASQLEAGLEVHMFYPLVRVKCSPALRPYLCAVYAPMCGTNQEVSLVPPCRRLCEEAYKGCSTLMNKFGFMWPSQLRCEQWNDDDGCFDGLV</sequence>
<dbReference type="PANTHER" id="PTHR11309:SF47">
    <property type="entry name" value="FRIZZLED"/>
    <property type="match status" value="1"/>
</dbReference>
<dbReference type="GO" id="GO:0017147">
    <property type="term" value="F:Wnt-protein binding"/>
    <property type="evidence" value="ECO:0007669"/>
    <property type="project" value="TreeGrafter"/>
</dbReference>
<keyword evidence="1" id="KW-0217">Developmental protein</keyword>
<dbReference type="InterPro" id="IPR015526">
    <property type="entry name" value="Frizzled/SFRP"/>
</dbReference>
<keyword evidence="4" id="KW-0732">Signal</keyword>
<dbReference type="Gene3D" id="1.10.2000.10">
    <property type="entry name" value="Frizzled cysteine-rich domain"/>
    <property type="match status" value="1"/>
</dbReference>
<accession>A0A1S3HPX1</accession>
<dbReference type="GO" id="GO:0035567">
    <property type="term" value="P:non-canonical Wnt signaling pathway"/>
    <property type="evidence" value="ECO:0007669"/>
    <property type="project" value="TreeGrafter"/>
</dbReference>
<dbReference type="GO" id="GO:0005886">
    <property type="term" value="C:plasma membrane"/>
    <property type="evidence" value="ECO:0007669"/>
    <property type="project" value="TreeGrafter"/>
</dbReference>
<comment type="caution">
    <text evidence="3">Lacks conserved residue(s) required for the propagation of feature annotation.</text>
</comment>
<dbReference type="InParanoid" id="A0A1S3HPX1"/>
<evidence type="ECO:0000313" key="7">
    <source>
        <dbReference type="RefSeq" id="XP_013387591.1"/>
    </source>
</evidence>
<evidence type="ECO:0000259" key="5">
    <source>
        <dbReference type="PROSITE" id="PS50038"/>
    </source>
</evidence>
<organism evidence="6 7">
    <name type="scientific">Lingula anatina</name>
    <name type="common">Brachiopod</name>
    <name type="synonym">Lingula unguis</name>
    <dbReference type="NCBI Taxonomy" id="7574"/>
    <lineage>
        <taxon>Eukaryota</taxon>
        <taxon>Metazoa</taxon>
        <taxon>Spiralia</taxon>
        <taxon>Lophotrochozoa</taxon>
        <taxon>Brachiopoda</taxon>
        <taxon>Linguliformea</taxon>
        <taxon>Lingulata</taxon>
        <taxon>Lingulida</taxon>
        <taxon>Linguloidea</taxon>
        <taxon>Lingulidae</taxon>
        <taxon>Lingula</taxon>
    </lineage>
</organism>
<dbReference type="AlphaFoldDB" id="A0A1S3HPX1"/>
<dbReference type="Pfam" id="PF01392">
    <property type="entry name" value="Fz"/>
    <property type="match status" value="1"/>
</dbReference>
<dbReference type="PANTHER" id="PTHR11309">
    <property type="entry name" value="FRIZZLED"/>
    <property type="match status" value="1"/>
</dbReference>
<evidence type="ECO:0000256" key="2">
    <source>
        <dbReference type="ARBA" id="ARBA00023157"/>
    </source>
</evidence>
<feature type="chain" id="PRO_5010346210" evidence="4">
    <location>
        <begin position="27"/>
        <end position="149"/>
    </location>
</feature>
<evidence type="ECO:0000256" key="3">
    <source>
        <dbReference type="PROSITE-ProRule" id="PRU00090"/>
    </source>
</evidence>
<feature type="domain" description="FZ" evidence="5">
    <location>
        <begin position="23"/>
        <end position="147"/>
    </location>
</feature>
<feature type="disulfide bond" evidence="3">
    <location>
        <begin position="111"/>
        <end position="135"/>
    </location>
</feature>
<dbReference type="SMART" id="SM00063">
    <property type="entry name" value="FRI"/>
    <property type="match status" value="1"/>
</dbReference>
<dbReference type="RefSeq" id="XP_013387591.1">
    <property type="nucleotide sequence ID" value="XM_013532137.1"/>
</dbReference>
<gene>
    <name evidence="7" type="primary">LOC106156735</name>
</gene>
<proteinExistence type="predicted"/>
<dbReference type="InterPro" id="IPR020067">
    <property type="entry name" value="Frizzled_dom"/>
</dbReference>
<dbReference type="SUPFAM" id="SSF63501">
    <property type="entry name" value="Frizzled cysteine-rich domain"/>
    <property type="match status" value="1"/>
</dbReference>
<dbReference type="STRING" id="7574.A0A1S3HPX1"/>
<dbReference type="PROSITE" id="PS50038">
    <property type="entry name" value="FZ"/>
    <property type="match status" value="1"/>
</dbReference>
<dbReference type="GeneID" id="106156735"/>
<dbReference type="OrthoDB" id="10053709at2759"/>
<name>A0A1S3HPX1_LINAN</name>
<dbReference type="KEGG" id="lak:106156735"/>
<evidence type="ECO:0000313" key="6">
    <source>
        <dbReference type="Proteomes" id="UP000085678"/>
    </source>
</evidence>
<reference evidence="7" key="1">
    <citation type="submission" date="2025-08" db="UniProtKB">
        <authorList>
            <consortium name="RefSeq"/>
        </authorList>
    </citation>
    <scope>IDENTIFICATION</scope>
    <source>
        <tissue evidence="7">Gonads</tissue>
    </source>
</reference>
<dbReference type="GO" id="GO:0060070">
    <property type="term" value="P:canonical Wnt signaling pathway"/>
    <property type="evidence" value="ECO:0007669"/>
    <property type="project" value="TreeGrafter"/>
</dbReference>
<dbReference type="Proteomes" id="UP000085678">
    <property type="component" value="Unplaced"/>
</dbReference>
<dbReference type="InterPro" id="IPR036790">
    <property type="entry name" value="Frizzled_dom_sf"/>
</dbReference>
<protein>
    <submittedName>
        <fullName evidence="7">Frizzled-7-like</fullName>
    </submittedName>
</protein>
<feature type="signal peptide" evidence="4">
    <location>
        <begin position="1"/>
        <end position="26"/>
    </location>
</feature>
<evidence type="ECO:0000256" key="1">
    <source>
        <dbReference type="ARBA" id="ARBA00022473"/>
    </source>
</evidence>
<evidence type="ECO:0000256" key="4">
    <source>
        <dbReference type="SAM" id="SignalP"/>
    </source>
</evidence>